<dbReference type="EMBL" id="VFOZ01000001">
    <property type="protein sequence ID" value="TQL98620.1"/>
    <property type="molecule type" value="Genomic_DNA"/>
</dbReference>
<keyword evidence="2" id="KW-0808">Transferase</keyword>
<dbReference type="SUPFAM" id="SSF53335">
    <property type="entry name" value="S-adenosyl-L-methionine-dependent methyltransferases"/>
    <property type="match status" value="1"/>
</dbReference>
<dbReference type="CDD" id="cd02440">
    <property type="entry name" value="AdoMet_MTases"/>
    <property type="match status" value="1"/>
</dbReference>
<gene>
    <name evidence="4" type="ORF">FB559_4247</name>
</gene>
<dbReference type="PANTHER" id="PTHR43861:SF1">
    <property type="entry name" value="TRANS-ACONITATE 2-METHYLTRANSFERASE"/>
    <property type="match status" value="1"/>
</dbReference>
<evidence type="ECO:0000313" key="5">
    <source>
        <dbReference type="Proteomes" id="UP000316096"/>
    </source>
</evidence>
<sequence length="219" mass="23620">MPAVTEASYLSTTRTAYDAAAVRYAEQVGDHLVDLPLDRALIAAFAELVRATDAGPVADLGCGPGRVTAHLHSLGLPAFGVDLSPTMIDLARQAHPDLRFEVGSMTDLDIGDGTLAGVLAWYSIIHTPPEELPAVLTELHRVLAPGGHLLVAFFQADDESGVLAEPFDHRVTPGYRWSVDGFAELLHKAGFTESARLRREPNETERFPRGHLLVRKPAG</sequence>
<dbReference type="PANTHER" id="PTHR43861">
    <property type="entry name" value="TRANS-ACONITATE 2-METHYLTRANSFERASE-RELATED"/>
    <property type="match status" value="1"/>
</dbReference>
<dbReference type="GO" id="GO:0008168">
    <property type="term" value="F:methyltransferase activity"/>
    <property type="evidence" value="ECO:0007669"/>
    <property type="project" value="UniProtKB-KW"/>
</dbReference>
<protein>
    <submittedName>
        <fullName evidence="4">Ubiquinone/menaquinone biosynthesis C-methylase UbiE</fullName>
    </submittedName>
</protein>
<dbReference type="GO" id="GO:0032259">
    <property type="term" value="P:methylation"/>
    <property type="evidence" value="ECO:0007669"/>
    <property type="project" value="UniProtKB-KW"/>
</dbReference>
<dbReference type="Proteomes" id="UP000316096">
    <property type="component" value="Unassembled WGS sequence"/>
</dbReference>
<comment type="caution">
    <text evidence="4">The sequence shown here is derived from an EMBL/GenBank/DDBJ whole genome shotgun (WGS) entry which is preliminary data.</text>
</comment>
<dbReference type="InterPro" id="IPR029063">
    <property type="entry name" value="SAM-dependent_MTases_sf"/>
</dbReference>
<name>A0A543CNS8_9ACTN</name>
<evidence type="ECO:0000256" key="2">
    <source>
        <dbReference type="ARBA" id="ARBA00022679"/>
    </source>
</evidence>
<dbReference type="Gene3D" id="3.40.50.150">
    <property type="entry name" value="Vaccinia Virus protein VP39"/>
    <property type="match status" value="1"/>
</dbReference>
<feature type="domain" description="Methyltransferase" evidence="3">
    <location>
        <begin position="57"/>
        <end position="147"/>
    </location>
</feature>
<dbReference type="AlphaFoldDB" id="A0A543CNS8"/>
<dbReference type="InterPro" id="IPR041698">
    <property type="entry name" value="Methyltransf_25"/>
</dbReference>
<evidence type="ECO:0000259" key="3">
    <source>
        <dbReference type="Pfam" id="PF13649"/>
    </source>
</evidence>
<keyword evidence="1 4" id="KW-0489">Methyltransferase</keyword>
<reference evidence="4 5" key="1">
    <citation type="submission" date="2019-06" db="EMBL/GenBank/DDBJ databases">
        <title>Sequencing the genomes of 1000 actinobacteria strains.</title>
        <authorList>
            <person name="Klenk H.-P."/>
        </authorList>
    </citation>
    <scope>NUCLEOTIDE SEQUENCE [LARGE SCALE GENOMIC DNA]</scope>
    <source>
        <strain evidence="4 5">DSM 102200</strain>
    </source>
</reference>
<organism evidence="4 5">
    <name type="scientific">Actinoallomurus bryophytorum</name>
    <dbReference type="NCBI Taxonomy" id="1490222"/>
    <lineage>
        <taxon>Bacteria</taxon>
        <taxon>Bacillati</taxon>
        <taxon>Actinomycetota</taxon>
        <taxon>Actinomycetes</taxon>
        <taxon>Streptosporangiales</taxon>
        <taxon>Thermomonosporaceae</taxon>
        <taxon>Actinoallomurus</taxon>
    </lineage>
</organism>
<dbReference type="Pfam" id="PF13649">
    <property type="entry name" value="Methyltransf_25"/>
    <property type="match status" value="1"/>
</dbReference>
<evidence type="ECO:0000313" key="4">
    <source>
        <dbReference type="EMBL" id="TQL98620.1"/>
    </source>
</evidence>
<keyword evidence="4" id="KW-0830">Ubiquinone</keyword>
<evidence type="ECO:0000256" key="1">
    <source>
        <dbReference type="ARBA" id="ARBA00022603"/>
    </source>
</evidence>
<proteinExistence type="predicted"/>
<accession>A0A543CNS8</accession>
<keyword evidence="5" id="KW-1185">Reference proteome</keyword>